<dbReference type="CDD" id="cd00093">
    <property type="entry name" value="HTH_XRE"/>
    <property type="match status" value="1"/>
</dbReference>
<sequence length="68" mass="7703">MKIVKLNRIKTMLAEIDKQGKWLAQQLGKGPATVSKWCTNAIQPDLKTLVEMAEILNINIRELIVNTK</sequence>
<dbReference type="AlphaFoldDB" id="A0A4P7VBV2"/>
<dbReference type="SMART" id="SM00530">
    <property type="entry name" value="HTH_XRE"/>
    <property type="match status" value="1"/>
</dbReference>
<accession>A0A4P7VBV2</accession>
<dbReference type="EMBL" id="CP039393">
    <property type="protein sequence ID" value="QCD34732.1"/>
    <property type="molecule type" value="Genomic_DNA"/>
</dbReference>
<dbReference type="PROSITE" id="PS50943">
    <property type="entry name" value="HTH_CROC1"/>
    <property type="match status" value="1"/>
</dbReference>
<dbReference type="GO" id="GO:0003677">
    <property type="term" value="F:DNA binding"/>
    <property type="evidence" value="ECO:0007669"/>
    <property type="project" value="InterPro"/>
</dbReference>
<protein>
    <submittedName>
        <fullName evidence="2">XRE family transcriptional regulator</fullName>
    </submittedName>
</protein>
<dbReference type="InterPro" id="IPR010982">
    <property type="entry name" value="Lambda_DNA-bd_dom_sf"/>
</dbReference>
<dbReference type="InterPro" id="IPR001387">
    <property type="entry name" value="Cro/C1-type_HTH"/>
</dbReference>
<reference evidence="2 3" key="1">
    <citation type="submission" date="2019-02" db="EMBL/GenBank/DDBJ databases">
        <title>Isolation and identification of novel species under the genus Muribaculum.</title>
        <authorList>
            <person name="Miyake S."/>
            <person name="Ding Y."/>
            <person name="Low A."/>
            <person name="Soh M."/>
            <person name="Seedorf H."/>
        </authorList>
    </citation>
    <scope>NUCLEOTIDE SEQUENCE [LARGE SCALE GENOMIC DNA]</scope>
    <source>
        <strain evidence="2 3">TLL-A4</strain>
    </source>
</reference>
<evidence type="ECO:0000313" key="2">
    <source>
        <dbReference type="EMBL" id="QCD34732.1"/>
    </source>
</evidence>
<dbReference type="OrthoDB" id="7865033at2"/>
<evidence type="ECO:0000313" key="3">
    <source>
        <dbReference type="Proteomes" id="UP000297031"/>
    </source>
</evidence>
<keyword evidence="3" id="KW-1185">Reference proteome</keyword>
<proteinExistence type="predicted"/>
<gene>
    <name evidence="2" type="ORF">E7746_01995</name>
</gene>
<dbReference type="KEGG" id="mgod:E7746_01995"/>
<organism evidence="2 3">
    <name type="scientific">Muribaculum gordoncarteri</name>
    <dbReference type="NCBI Taxonomy" id="2530390"/>
    <lineage>
        <taxon>Bacteria</taxon>
        <taxon>Pseudomonadati</taxon>
        <taxon>Bacteroidota</taxon>
        <taxon>Bacteroidia</taxon>
        <taxon>Bacteroidales</taxon>
        <taxon>Muribaculaceae</taxon>
        <taxon>Muribaculum</taxon>
    </lineage>
</organism>
<dbReference type="SUPFAM" id="SSF47413">
    <property type="entry name" value="lambda repressor-like DNA-binding domains"/>
    <property type="match status" value="1"/>
</dbReference>
<feature type="domain" description="HTH cro/C1-type" evidence="1">
    <location>
        <begin position="23"/>
        <end position="63"/>
    </location>
</feature>
<evidence type="ECO:0000259" key="1">
    <source>
        <dbReference type="PROSITE" id="PS50943"/>
    </source>
</evidence>
<dbReference type="Gene3D" id="1.10.260.40">
    <property type="entry name" value="lambda repressor-like DNA-binding domains"/>
    <property type="match status" value="1"/>
</dbReference>
<dbReference type="Proteomes" id="UP000297031">
    <property type="component" value="Chromosome"/>
</dbReference>
<name>A0A4P7VBV2_9BACT</name>
<dbReference type="Pfam" id="PF01381">
    <property type="entry name" value="HTH_3"/>
    <property type="match status" value="1"/>
</dbReference>